<dbReference type="PANTHER" id="PTHR32282">
    <property type="entry name" value="BINDING PROTEIN TRANSPEPTIDASE, PUTATIVE-RELATED"/>
    <property type="match status" value="1"/>
</dbReference>
<dbReference type="STRING" id="1642647.PSM36_0058"/>
<keyword evidence="12" id="KW-1133">Transmembrane helix</keyword>
<dbReference type="Gene3D" id="1.10.3810.10">
    <property type="entry name" value="Biosynthetic peptidoglycan transglycosylase-like"/>
    <property type="match status" value="1"/>
</dbReference>
<evidence type="ECO:0000259" key="15">
    <source>
        <dbReference type="Pfam" id="PF06832"/>
    </source>
</evidence>
<evidence type="ECO:0000256" key="1">
    <source>
        <dbReference type="ARBA" id="ARBA00004752"/>
    </source>
</evidence>
<dbReference type="InterPro" id="IPR023346">
    <property type="entry name" value="Lysozyme-like_dom_sf"/>
</dbReference>
<keyword evidence="12" id="KW-0812">Transmembrane</keyword>
<evidence type="ECO:0000256" key="6">
    <source>
        <dbReference type="ARBA" id="ARBA00022676"/>
    </source>
</evidence>
<feature type="domain" description="Glycosyl transferase family 51" evidence="14">
    <location>
        <begin position="102"/>
        <end position="265"/>
    </location>
</feature>
<dbReference type="GO" id="GO:0004180">
    <property type="term" value="F:carboxypeptidase activity"/>
    <property type="evidence" value="ECO:0007669"/>
    <property type="project" value="UniProtKB-KW"/>
</dbReference>
<feature type="domain" description="Penicillin-binding protein transpeptidase" evidence="13">
    <location>
        <begin position="343"/>
        <end position="465"/>
    </location>
</feature>
<reference evidence="16 17" key="1">
    <citation type="submission" date="2016-08" db="EMBL/GenBank/DDBJ databases">
        <authorList>
            <person name="Seilhamer J.J."/>
        </authorList>
    </citation>
    <scope>NUCLEOTIDE SEQUENCE [LARGE SCALE GENOMIC DNA]</scope>
    <source>
        <strain evidence="16">M3/6</strain>
    </source>
</reference>
<dbReference type="GO" id="GO:0008658">
    <property type="term" value="F:penicillin binding"/>
    <property type="evidence" value="ECO:0007669"/>
    <property type="project" value="InterPro"/>
</dbReference>
<dbReference type="Pfam" id="PF06832">
    <property type="entry name" value="BiPBP_C"/>
    <property type="match status" value="1"/>
</dbReference>
<keyword evidence="4" id="KW-0121">Carboxypeptidase</keyword>
<comment type="catalytic activity">
    <reaction evidence="11">
        <text>[GlcNAc-(1-&gt;4)-Mur2Ac(oyl-L-Ala-gamma-D-Glu-L-Lys-D-Ala-D-Ala)](n)-di-trans,octa-cis-undecaprenyl diphosphate + beta-D-GlcNAc-(1-&gt;4)-Mur2Ac(oyl-L-Ala-gamma-D-Glu-L-Lys-D-Ala-D-Ala)-di-trans,octa-cis-undecaprenyl diphosphate = [GlcNAc-(1-&gt;4)-Mur2Ac(oyl-L-Ala-gamma-D-Glu-L-Lys-D-Ala-D-Ala)](n+1)-di-trans,octa-cis-undecaprenyl diphosphate + di-trans,octa-cis-undecaprenyl diphosphate + H(+)</text>
        <dbReference type="Rhea" id="RHEA:23708"/>
        <dbReference type="Rhea" id="RHEA-COMP:9602"/>
        <dbReference type="Rhea" id="RHEA-COMP:9603"/>
        <dbReference type="ChEBI" id="CHEBI:15378"/>
        <dbReference type="ChEBI" id="CHEBI:58405"/>
        <dbReference type="ChEBI" id="CHEBI:60033"/>
        <dbReference type="ChEBI" id="CHEBI:78435"/>
        <dbReference type="EC" id="2.4.99.28"/>
    </reaction>
</comment>
<comment type="pathway">
    <text evidence="1">Cell wall biogenesis; peptidoglycan biosynthesis.</text>
</comment>
<evidence type="ECO:0000256" key="5">
    <source>
        <dbReference type="ARBA" id="ARBA00022670"/>
    </source>
</evidence>
<evidence type="ECO:0000256" key="8">
    <source>
        <dbReference type="ARBA" id="ARBA00022801"/>
    </source>
</evidence>
<dbReference type="InterPro" id="IPR012338">
    <property type="entry name" value="Beta-lactam/transpept-like"/>
</dbReference>
<gene>
    <name evidence="16" type="ORF">PSM36_0058</name>
</gene>
<evidence type="ECO:0000256" key="3">
    <source>
        <dbReference type="ARBA" id="ARBA00007739"/>
    </source>
</evidence>
<dbReference type="PANTHER" id="PTHR32282:SF15">
    <property type="entry name" value="PENICILLIN-BINDING PROTEIN 1C"/>
    <property type="match status" value="1"/>
</dbReference>
<dbReference type="InterPro" id="IPR050396">
    <property type="entry name" value="Glycosyltr_51/Transpeptidase"/>
</dbReference>
<comment type="similarity">
    <text evidence="3">In the N-terminal section; belongs to the glycosyltransferase 51 family.</text>
</comment>
<dbReference type="GO" id="GO:0009252">
    <property type="term" value="P:peptidoglycan biosynthetic process"/>
    <property type="evidence" value="ECO:0007669"/>
    <property type="project" value="InterPro"/>
</dbReference>
<keyword evidence="7" id="KW-0808">Transferase</keyword>
<sequence length="851" mass="95447">MGPHKTSKGLRFSCTYLYGIESEMVKHADKKIGRHTVSYGGTLLKRVHTLNLRKKTVLLVLAFLLVWYLFSLSGTLFDPPYSTLVSDRNGELLGARIASDGQWRFPPADSVPGKYEICLIQFEDRYFRYHPGVNPLALGRAMIQNVKAGRVVSGGSTITMQTVRLMRRNKRTYFEKFIEVILATRLELSYSKKKILALYASHAPMGGNVVGIDAASWRYFGHSAESLSWGEAAVLAVLPNSPAMMHFGRDREGLLKKRNRLLRQLLDDNIIDQTDYELAVSEPLPDHPHPLPQIAPHLVTQAFLQNPGNHIQSTVDKHLQMRAEEVLDRWNTEFSQNGIFNLAALIVDLETNEVLSYNGNVGFRTNAYGSQVDIIQSPRSTGSILKPFLYCAMLQEGALLPTELLPDVPININGFAPKNFSLGYDGAVHADEALARSLNVPSVVSLRKYGVPKFYDLLKKAGLTTLNRPAGHYGLSLILGGTEGTLWDIANAYARMAHTVTDYNRDGTYYEWENFRLLRDHQPRERNYFVKPDGQSSNLFGNFAMAKNSALRSKQDESPLFNAGAAWLMLQALTNVNRPEELNWDFVPSLRRVAWKTGTSYGFRDAWSVGVTPKYLVAVWTGNASGEGRPGLTGARTSAQVMFDLFNILPATRWFETPYGELAEVAVCRESGQLKGMYCPENSIDTLLVPAKGLQGAVCSYHRRIHLSEDGQYRVYEQCAGDRGIRSVSWFQLPPSWEWYYKQSHPGYRSLPPFSPECTSGNLSDTVMQFIYPYPGAILRITKQLDGSRGKAVFELAHRNPSARVFWHLGTDYLGETSSIHQMELSPDPGEYILTVVDENGISLSIRFEVE</sequence>
<dbReference type="InterPro" id="IPR011815">
    <property type="entry name" value="PBP_1c"/>
</dbReference>
<dbReference type="EC" id="2.4.99.28" evidence="10"/>
<organism evidence="16 17">
    <name type="scientific">Proteiniphilum saccharofermentans</name>
    <dbReference type="NCBI Taxonomy" id="1642647"/>
    <lineage>
        <taxon>Bacteria</taxon>
        <taxon>Pseudomonadati</taxon>
        <taxon>Bacteroidota</taxon>
        <taxon>Bacteroidia</taxon>
        <taxon>Bacteroidales</taxon>
        <taxon>Dysgonomonadaceae</taxon>
        <taxon>Proteiniphilum</taxon>
    </lineage>
</organism>
<keyword evidence="5" id="KW-0645">Protease</keyword>
<dbReference type="InterPro" id="IPR036950">
    <property type="entry name" value="PBP_transglycosylase"/>
</dbReference>
<keyword evidence="6" id="KW-0328">Glycosyltransferase</keyword>
<evidence type="ECO:0000256" key="2">
    <source>
        <dbReference type="ARBA" id="ARBA00007090"/>
    </source>
</evidence>
<accession>A0A1R3T5R0</accession>
<keyword evidence="9" id="KW-0511">Multifunctional enzyme</keyword>
<evidence type="ECO:0000256" key="11">
    <source>
        <dbReference type="ARBA" id="ARBA00049902"/>
    </source>
</evidence>
<feature type="transmembrane region" description="Helical" evidence="12">
    <location>
        <begin position="56"/>
        <end position="77"/>
    </location>
</feature>
<keyword evidence="17" id="KW-1185">Reference proteome</keyword>
<dbReference type="InterPro" id="IPR001264">
    <property type="entry name" value="Glyco_trans_51"/>
</dbReference>
<keyword evidence="12" id="KW-0472">Membrane</keyword>
<dbReference type="Gene3D" id="3.40.710.10">
    <property type="entry name" value="DD-peptidase/beta-lactamase superfamily"/>
    <property type="match status" value="1"/>
</dbReference>
<dbReference type="Pfam" id="PF00912">
    <property type="entry name" value="Transgly"/>
    <property type="match status" value="1"/>
</dbReference>
<evidence type="ECO:0000256" key="9">
    <source>
        <dbReference type="ARBA" id="ARBA00023268"/>
    </source>
</evidence>
<dbReference type="GO" id="GO:0006508">
    <property type="term" value="P:proteolysis"/>
    <property type="evidence" value="ECO:0007669"/>
    <property type="project" value="UniProtKB-KW"/>
</dbReference>
<dbReference type="KEGG" id="psac:PSM36_0058"/>
<evidence type="ECO:0000256" key="10">
    <source>
        <dbReference type="ARBA" id="ARBA00044770"/>
    </source>
</evidence>
<evidence type="ECO:0000259" key="14">
    <source>
        <dbReference type="Pfam" id="PF00912"/>
    </source>
</evidence>
<dbReference type="GO" id="GO:0030288">
    <property type="term" value="C:outer membrane-bounded periplasmic space"/>
    <property type="evidence" value="ECO:0007669"/>
    <property type="project" value="TreeGrafter"/>
</dbReference>
<proteinExistence type="inferred from homology"/>
<evidence type="ECO:0000313" key="17">
    <source>
        <dbReference type="Proteomes" id="UP000187464"/>
    </source>
</evidence>
<evidence type="ECO:0000256" key="4">
    <source>
        <dbReference type="ARBA" id="ARBA00022645"/>
    </source>
</evidence>
<dbReference type="SUPFAM" id="SSF53955">
    <property type="entry name" value="Lysozyme-like"/>
    <property type="match status" value="1"/>
</dbReference>
<evidence type="ECO:0000256" key="7">
    <source>
        <dbReference type="ARBA" id="ARBA00022679"/>
    </source>
</evidence>
<feature type="domain" description="Penicillin-binding C-terminal" evidence="15">
    <location>
        <begin position="763"/>
        <end position="848"/>
    </location>
</feature>
<evidence type="ECO:0000256" key="12">
    <source>
        <dbReference type="SAM" id="Phobius"/>
    </source>
</evidence>
<comment type="similarity">
    <text evidence="2">In the C-terminal section; belongs to the transpeptidase family.</text>
</comment>
<dbReference type="Proteomes" id="UP000187464">
    <property type="component" value="Chromosome I"/>
</dbReference>
<dbReference type="NCBIfam" id="TIGR02073">
    <property type="entry name" value="PBP_1c"/>
    <property type="match status" value="1"/>
</dbReference>
<dbReference type="InterPro" id="IPR001460">
    <property type="entry name" value="PCN-bd_Tpept"/>
</dbReference>
<dbReference type="SUPFAM" id="SSF56601">
    <property type="entry name" value="beta-lactamase/transpeptidase-like"/>
    <property type="match status" value="1"/>
</dbReference>
<protein>
    <recommendedName>
        <fullName evidence="10">peptidoglycan glycosyltransferase</fullName>
        <ecNumber evidence="10">2.4.99.28</ecNumber>
    </recommendedName>
</protein>
<dbReference type="AlphaFoldDB" id="A0A1R3T5R0"/>
<name>A0A1R3T5R0_9BACT</name>
<dbReference type="GO" id="GO:0008955">
    <property type="term" value="F:peptidoglycan glycosyltransferase activity"/>
    <property type="evidence" value="ECO:0007669"/>
    <property type="project" value="UniProtKB-EC"/>
</dbReference>
<dbReference type="Pfam" id="PF00905">
    <property type="entry name" value="Transpeptidase"/>
    <property type="match status" value="1"/>
</dbReference>
<evidence type="ECO:0000259" key="13">
    <source>
        <dbReference type="Pfam" id="PF00905"/>
    </source>
</evidence>
<keyword evidence="8" id="KW-0378">Hydrolase</keyword>
<dbReference type="EMBL" id="LT605205">
    <property type="protein sequence ID" value="SCD18894.1"/>
    <property type="molecule type" value="Genomic_DNA"/>
</dbReference>
<dbReference type="InterPro" id="IPR009647">
    <property type="entry name" value="PBP_C"/>
</dbReference>
<evidence type="ECO:0000313" key="16">
    <source>
        <dbReference type="EMBL" id="SCD18894.1"/>
    </source>
</evidence>